<feature type="transmembrane region" description="Helical" evidence="1">
    <location>
        <begin position="28"/>
        <end position="46"/>
    </location>
</feature>
<evidence type="ECO:0000313" key="3">
    <source>
        <dbReference type="Proteomes" id="UP000078512"/>
    </source>
</evidence>
<reference evidence="2 3" key="1">
    <citation type="submission" date="2016-05" db="EMBL/GenBank/DDBJ databases">
        <title>Genome sequencing reveals origins of a unique bacterial endosymbiosis in the earliest lineages of terrestrial Fungi.</title>
        <authorList>
            <consortium name="DOE Joint Genome Institute"/>
            <person name="Uehling J."/>
            <person name="Gryganskyi A."/>
            <person name="Hameed K."/>
            <person name="Tschaplinski T."/>
            <person name="Misztal P."/>
            <person name="Wu S."/>
            <person name="Desiro A."/>
            <person name="Vande Pol N."/>
            <person name="Du Z.-Y."/>
            <person name="Zienkiewicz A."/>
            <person name="Zienkiewicz K."/>
            <person name="Morin E."/>
            <person name="Tisserant E."/>
            <person name="Splivallo R."/>
            <person name="Hainaut M."/>
            <person name="Henrissat B."/>
            <person name="Ohm R."/>
            <person name="Kuo A."/>
            <person name="Yan J."/>
            <person name="Lipzen A."/>
            <person name="Nolan M."/>
            <person name="Labutti K."/>
            <person name="Barry K."/>
            <person name="Goldstein A."/>
            <person name="Labbe J."/>
            <person name="Schadt C."/>
            <person name="Tuskan G."/>
            <person name="Grigoriev I."/>
            <person name="Martin F."/>
            <person name="Vilgalys R."/>
            <person name="Bonito G."/>
        </authorList>
    </citation>
    <scope>NUCLEOTIDE SEQUENCE [LARGE SCALE GENOMIC DNA]</scope>
    <source>
        <strain evidence="2 3">AG-77</strain>
    </source>
</reference>
<evidence type="ECO:0000256" key="1">
    <source>
        <dbReference type="SAM" id="Phobius"/>
    </source>
</evidence>
<keyword evidence="1" id="KW-0472">Membrane</keyword>
<dbReference type="EMBL" id="KV442180">
    <property type="protein sequence ID" value="OAQ22320.1"/>
    <property type="molecule type" value="Genomic_DNA"/>
</dbReference>
<protein>
    <submittedName>
        <fullName evidence="2">Uncharacterized protein</fullName>
    </submittedName>
</protein>
<sequence length="89" mass="10316">MSTHLLNYLCLLFSVGWCSLLLQKHTASWIHAYSFLHTFCLLFFCSESQLCIFSRNEVWKREYHSSSTSLCLTTLTALFSFFLCSSSLL</sequence>
<dbReference type="AlphaFoldDB" id="A0A197JB37"/>
<dbReference type="Proteomes" id="UP000078512">
    <property type="component" value="Unassembled WGS sequence"/>
</dbReference>
<feature type="transmembrane region" description="Helical" evidence="1">
    <location>
        <begin position="67"/>
        <end position="88"/>
    </location>
</feature>
<proteinExistence type="predicted"/>
<evidence type="ECO:0000313" key="2">
    <source>
        <dbReference type="EMBL" id="OAQ22320.1"/>
    </source>
</evidence>
<gene>
    <name evidence="2" type="ORF">K457DRAFT_335336</name>
</gene>
<name>A0A197JB37_9FUNG</name>
<feature type="transmembrane region" description="Helical" evidence="1">
    <location>
        <begin position="5"/>
        <end position="22"/>
    </location>
</feature>
<organism evidence="2 3">
    <name type="scientific">Linnemannia elongata AG-77</name>
    <dbReference type="NCBI Taxonomy" id="1314771"/>
    <lineage>
        <taxon>Eukaryota</taxon>
        <taxon>Fungi</taxon>
        <taxon>Fungi incertae sedis</taxon>
        <taxon>Mucoromycota</taxon>
        <taxon>Mortierellomycotina</taxon>
        <taxon>Mortierellomycetes</taxon>
        <taxon>Mortierellales</taxon>
        <taxon>Mortierellaceae</taxon>
        <taxon>Linnemannia</taxon>
    </lineage>
</organism>
<keyword evidence="1" id="KW-1133">Transmembrane helix</keyword>
<accession>A0A197JB37</accession>
<keyword evidence="3" id="KW-1185">Reference proteome</keyword>
<keyword evidence="1" id="KW-0812">Transmembrane</keyword>